<organism evidence="4 5">
    <name type="scientific">Allocatelliglobosispora scoriae</name>
    <dbReference type="NCBI Taxonomy" id="643052"/>
    <lineage>
        <taxon>Bacteria</taxon>
        <taxon>Bacillati</taxon>
        <taxon>Actinomycetota</taxon>
        <taxon>Actinomycetes</taxon>
        <taxon>Micromonosporales</taxon>
        <taxon>Micromonosporaceae</taxon>
        <taxon>Allocatelliglobosispora</taxon>
    </lineage>
</organism>
<evidence type="ECO:0000259" key="3">
    <source>
        <dbReference type="PROSITE" id="PS50043"/>
    </source>
</evidence>
<dbReference type="SMART" id="SM00421">
    <property type="entry name" value="HTH_LUXR"/>
    <property type="match status" value="1"/>
</dbReference>
<dbReference type="Gene3D" id="1.25.40.10">
    <property type="entry name" value="Tetratricopeptide repeat domain"/>
    <property type="match status" value="1"/>
</dbReference>
<evidence type="ECO:0000313" key="4">
    <source>
        <dbReference type="EMBL" id="MBB5874173.1"/>
    </source>
</evidence>
<dbReference type="InterPro" id="IPR041664">
    <property type="entry name" value="AAA_16"/>
</dbReference>
<dbReference type="PANTHER" id="PTHR16305:SF35">
    <property type="entry name" value="TRANSCRIPTIONAL ACTIVATOR DOMAIN"/>
    <property type="match status" value="1"/>
</dbReference>
<dbReference type="InterPro" id="IPR011990">
    <property type="entry name" value="TPR-like_helical_dom_sf"/>
</dbReference>
<dbReference type="CDD" id="cd06170">
    <property type="entry name" value="LuxR_C_like"/>
    <property type="match status" value="1"/>
</dbReference>
<dbReference type="InterPro" id="IPR000792">
    <property type="entry name" value="Tscrpt_reg_LuxR_C"/>
</dbReference>
<keyword evidence="2 4" id="KW-0067">ATP-binding</keyword>
<dbReference type="InterPro" id="IPR027417">
    <property type="entry name" value="P-loop_NTPase"/>
</dbReference>
<dbReference type="GO" id="GO:0003677">
    <property type="term" value="F:DNA binding"/>
    <property type="evidence" value="ECO:0007669"/>
    <property type="project" value="UniProtKB-KW"/>
</dbReference>
<feature type="domain" description="HTH luxR-type" evidence="3">
    <location>
        <begin position="855"/>
        <end position="920"/>
    </location>
</feature>
<keyword evidence="4" id="KW-0238">DNA-binding</keyword>
<reference evidence="4 5" key="1">
    <citation type="submission" date="2020-08" db="EMBL/GenBank/DDBJ databases">
        <title>Sequencing the genomes of 1000 actinobacteria strains.</title>
        <authorList>
            <person name="Klenk H.-P."/>
        </authorList>
    </citation>
    <scope>NUCLEOTIDE SEQUENCE [LARGE SCALE GENOMIC DNA]</scope>
    <source>
        <strain evidence="4 5">DSM 45362</strain>
    </source>
</reference>
<dbReference type="GO" id="GO:0005737">
    <property type="term" value="C:cytoplasm"/>
    <property type="evidence" value="ECO:0007669"/>
    <property type="project" value="TreeGrafter"/>
</dbReference>
<dbReference type="Gene3D" id="3.40.50.300">
    <property type="entry name" value="P-loop containing nucleotide triphosphate hydrolases"/>
    <property type="match status" value="1"/>
</dbReference>
<sequence>MIAVKVAGRDELAAEALAHKASGRHVVLIGATGVGKSTVLRALADQVAAEGELVLRAAPVEADARLPFVTLIDLLGGVPDAVLARMGASSRRIAELALRRRDPAGGPVDTLAVCLAMLELLRLTGEAGPTLLCIDDLQWIDPASAEVLTFVIRRLPAGGVTVLGAERVLPGHGRRGPQLAGAAELEVGPLPEEVLIQAVLDRVGGLVGRPIARRICLLSGGNPLFALEIADGIRRGGVRPVLDQPLPVPLHLDALMRQRLAVLSAPALQLVRVAAVAHRATLDTLTRADCPDVVASLTEASAAGVCDLGTDGSVSFGHPLLRAAVYAEAPAIVRMSLHARLVEAVDDPIERARHLALATARADATVAAALTTAATLAAGRGAAGVARELSGLAALRTPAANVEDWAERKLAEARYAHRAGLPEEAIEAADAVLAAEVPRDTRVRARLVAFESAGDWIGRMGDQVTAALTEARGDSVLEPQVRVHLARYYAMGLRSGEALAEALAAASAAAAVGDHRTELLALHVVLTAQSRLGQPREEILARAWRLIGEHPGLGESAPMVTYEVAWDDYEADRWDAAYSTLAGAVITADEAGVVGSLEPVLCLMAVIDLRRGRTAQAQAALARVQQISAYAELASRDRYLIVAALAESISGSVPRALSLAQAAVEEAESIGSAGRLITYCHLLGALRLCSGDVTGAAETLSQARLHAAGRVHTNETTRLLADLIEALVRVGQLDEARQIMPELRGRTPVGGEPVNRALGSACASALRAEAHLAFAEGQAEQAAALLTQAAEVYRGLGAPVELVRVLLAAADVQRRGRRRATARKLLEEARSLCVEAGASVWLSRVEAELARLAPVRDGVSTLTPMEERIAALVVQGATNREIATSLHIAVTTVEGSLTQIYRRLGLRSRVELARALGSGQ</sequence>
<dbReference type="SUPFAM" id="SSF52540">
    <property type="entry name" value="P-loop containing nucleoside triphosphate hydrolases"/>
    <property type="match status" value="1"/>
</dbReference>
<dbReference type="Proteomes" id="UP000587527">
    <property type="component" value="Unassembled WGS sequence"/>
</dbReference>
<evidence type="ECO:0000313" key="5">
    <source>
        <dbReference type="Proteomes" id="UP000587527"/>
    </source>
</evidence>
<evidence type="ECO:0000256" key="1">
    <source>
        <dbReference type="ARBA" id="ARBA00022741"/>
    </source>
</evidence>
<dbReference type="SUPFAM" id="SSF46894">
    <property type="entry name" value="C-terminal effector domain of the bipartite response regulators"/>
    <property type="match status" value="1"/>
</dbReference>
<dbReference type="AlphaFoldDB" id="A0A841C4V3"/>
<dbReference type="GO" id="GO:0005524">
    <property type="term" value="F:ATP binding"/>
    <property type="evidence" value="ECO:0007669"/>
    <property type="project" value="UniProtKB-KW"/>
</dbReference>
<dbReference type="RefSeq" id="WP_184846082.1">
    <property type="nucleotide sequence ID" value="NZ_JACHMN010000003.1"/>
</dbReference>
<dbReference type="GO" id="GO:0006355">
    <property type="term" value="P:regulation of DNA-templated transcription"/>
    <property type="evidence" value="ECO:0007669"/>
    <property type="project" value="InterPro"/>
</dbReference>
<dbReference type="EMBL" id="JACHMN010000003">
    <property type="protein sequence ID" value="MBB5874173.1"/>
    <property type="molecule type" value="Genomic_DNA"/>
</dbReference>
<evidence type="ECO:0000256" key="2">
    <source>
        <dbReference type="ARBA" id="ARBA00022840"/>
    </source>
</evidence>
<dbReference type="PRINTS" id="PR00038">
    <property type="entry name" value="HTHLUXR"/>
</dbReference>
<dbReference type="Gene3D" id="1.10.10.10">
    <property type="entry name" value="Winged helix-like DNA-binding domain superfamily/Winged helix DNA-binding domain"/>
    <property type="match status" value="1"/>
</dbReference>
<proteinExistence type="predicted"/>
<dbReference type="InterPro" id="IPR016032">
    <property type="entry name" value="Sig_transdc_resp-reg_C-effctor"/>
</dbReference>
<dbReference type="InterPro" id="IPR036388">
    <property type="entry name" value="WH-like_DNA-bd_sf"/>
</dbReference>
<keyword evidence="1" id="KW-0547">Nucleotide-binding</keyword>
<dbReference type="CDD" id="cd00267">
    <property type="entry name" value="ABC_ATPase"/>
    <property type="match status" value="1"/>
</dbReference>
<keyword evidence="5" id="KW-1185">Reference proteome</keyword>
<protein>
    <submittedName>
        <fullName evidence="4">DNA-binding CsgD family transcriptional regulator/tetratricopeptide (TPR) repeat protein/energy-coupling factor transporter ATP-binding protein EcfA2</fullName>
    </submittedName>
</protein>
<dbReference type="Pfam" id="PF13191">
    <property type="entry name" value="AAA_16"/>
    <property type="match status" value="1"/>
</dbReference>
<dbReference type="GO" id="GO:0004016">
    <property type="term" value="F:adenylate cyclase activity"/>
    <property type="evidence" value="ECO:0007669"/>
    <property type="project" value="TreeGrafter"/>
</dbReference>
<name>A0A841C4V3_9ACTN</name>
<accession>A0A841C4V3</accession>
<dbReference type="Pfam" id="PF00196">
    <property type="entry name" value="GerE"/>
    <property type="match status" value="1"/>
</dbReference>
<gene>
    <name evidence="4" type="ORF">F4553_007607</name>
</gene>
<comment type="caution">
    <text evidence="4">The sequence shown here is derived from an EMBL/GenBank/DDBJ whole genome shotgun (WGS) entry which is preliminary data.</text>
</comment>
<dbReference type="PANTHER" id="PTHR16305">
    <property type="entry name" value="TESTICULAR SOLUBLE ADENYLYL CYCLASE"/>
    <property type="match status" value="1"/>
</dbReference>
<dbReference type="PROSITE" id="PS50043">
    <property type="entry name" value="HTH_LUXR_2"/>
    <property type="match status" value="1"/>
</dbReference>